<comment type="catalytic activity">
    <reaction evidence="1">
        <text>S-ubiquitinyl-[E2 ubiquitin-conjugating enzyme]-L-cysteine + [acceptor protein]-L-lysine = [E2 ubiquitin-conjugating enzyme]-L-cysteine + N(6)-ubiquitinyl-[acceptor protein]-L-lysine.</text>
        <dbReference type="EC" id="2.3.2.27"/>
    </reaction>
</comment>
<dbReference type="GO" id="GO:0031519">
    <property type="term" value="C:PcG protein complex"/>
    <property type="evidence" value="ECO:0007669"/>
    <property type="project" value="TreeGrafter"/>
</dbReference>
<dbReference type="GO" id="GO:0000151">
    <property type="term" value="C:ubiquitin ligase complex"/>
    <property type="evidence" value="ECO:0007669"/>
    <property type="project" value="InterPro"/>
</dbReference>
<organism evidence="5 6">
    <name type="scientific">Oesophagostomum dentatum</name>
    <name type="common">Nodular worm</name>
    <dbReference type="NCBI Taxonomy" id="61180"/>
    <lineage>
        <taxon>Eukaryota</taxon>
        <taxon>Metazoa</taxon>
        <taxon>Ecdysozoa</taxon>
        <taxon>Nematoda</taxon>
        <taxon>Chromadorea</taxon>
        <taxon>Rhabditida</taxon>
        <taxon>Rhabditina</taxon>
        <taxon>Rhabditomorpha</taxon>
        <taxon>Strongyloidea</taxon>
        <taxon>Strongylidae</taxon>
        <taxon>Oesophagostomum</taxon>
    </lineage>
</organism>
<accession>A0A0B1TE64</accession>
<dbReference type="AlphaFoldDB" id="A0A0B1TE64"/>
<evidence type="ECO:0000256" key="1">
    <source>
        <dbReference type="ARBA" id="ARBA00000900"/>
    </source>
</evidence>
<reference evidence="5 6" key="1">
    <citation type="submission" date="2014-03" db="EMBL/GenBank/DDBJ databases">
        <title>Draft genome of the hookworm Oesophagostomum dentatum.</title>
        <authorList>
            <person name="Mitreva M."/>
        </authorList>
    </citation>
    <scope>NUCLEOTIDE SEQUENCE [LARGE SCALE GENOMIC DNA]</scope>
    <source>
        <strain evidence="5 6">OD-Hann</strain>
    </source>
</reference>
<evidence type="ECO:0000256" key="4">
    <source>
        <dbReference type="SAM" id="MobiDB-lite"/>
    </source>
</evidence>
<keyword evidence="6" id="KW-1185">Reference proteome</keyword>
<dbReference type="GO" id="GO:0003682">
    <property type="term" value="F:chromatin binding"/>
    <property type="evidence" value="ECO:0007669"/>
    <property type="project" value="TreeGrafter"/>
</dbReference>
<dbReference type="Gene3D" id="3.10.20.90">
    <property type="entry name" value="Phosphatidylinositol 3-kinase Catalytic Subunit, Chain A, domain 1"/>
    <property type="match status" value="1"/>
</dbReference>
<evidence type="ECO:0000256" key="3">
    <source>
        <dbReference type="ARBA" id="ARBA00022679"/>
    </source>
</evidence>
<feature type="compositionally biased region" description="Polar residues" evidence="4">
    <location>
        <begin position="192"/>
        <end position="217"/>
    </location>
</feature>
<evidence type="ECO:0000313" key="6">
    <source>
        <dbReference type="Proteomes" id="UP000053660"/>
    </source>
</evidence>
<proteinExistence type="predicted"/>
<feature type="compositionally biased region" description="Polar residues" evidence="4">
    <location>
        <begin position="168"/>
        <end position="180"/>
    </location>
</feature>
<dbReference type="GO" id="GO:0061630">
    <property type="term" value="F:ubiquitin protein ligase activity"/>
    <property type="evidence" value="ECO:0007669"/>
    <property type="project" value="UniProtKB-EC"/>
</dbReference>
<evidence type="ECO:0000256" key="2">
    <source>
        <dbReference type="ARBA" id="ARBA00012483"/>
    </source>
</evidence>
<protein>
    <recommendedName>
        <fullName evidence="2">RING-type E3 ubiquitin transferase</fullName>
        <ecNumber evidence="2">2.3.2.27</ecNumber>
    </recommendedName>
</protein>
<feature type="compositionally biased region" description="Low complexity" evidence="4">
    <location>
        <begin position="105"/>
        <end position="120"/>
    </location>
</feature>
<gene>
    <name evidence="5" type="ORF">OESDEN_05655</name>
</gene>
<dbReference type="OrthoDB" id="337575at2759"/>
<dbReference type="PANTHER" id="PTHR46076:SF3">
    <property type="entry name" value="E3 UBIQUITIN-PROTEIN LIGASE RING1"/>
    <property type="match status" value="1"/>
</dbReference>
<dbReference type="Proteomes" id="UP000053660">
    <property type="component" value="Unassembled WGS sequence"/>
</dbReference>
<feature type="compositionally biased region" description="Low complexity" evidence="4">
    <location>
        <begin position="127"/>
        <end position="151"/>
    </location>
</feature>
<feature type="region of interest" description="Disordered" evidence="4">
    <location>
        <begin position="83"/>
        <end position="224"/>
    </location>
</feature>
<dbReference type="EMBL" id="KN550340">
    <property type="protein sequence ID" value="KHJ94416.1"/>
    <property type="molecule type" value="Genomic_DNA"/>
</dbReference>
<name>A0A0B1TE64_OESDE</name>
<dbReference type="EC" id="2.3.2.27" evidence="2"/>
<evidence type="ECO:0000313" key="5">
    <source>
        <dbReference type="EMBL" id="KHJ94416.1"/>
    </source>
</evidence>
<dbReference type="InterPro" id="IPR043540">
    <property type="entry name" value="RING1/RING2"/>
</dbReference>
<dbReference type="PANTHER" id="PTHR46076">
    <property type="entry name" value="E3 UBIQUITIN-PROTEIN LIGASE RING1 / RING 2 FAMILY MEMBER"/>
    <property type="match status" value="1"/>
</dbReference>
<feature type="compositionally biased region" description="Basic and acidic residues" evidence="4">
    <location>
        <begin position="92"/>
        <end position="103"/>
    </location>
</feature>
<sequence>MPRSFDTNYDNKGVPSPLLCRMYNNRTLSWEQRVSDVQEKIWPDRKTYEDLQSVASEKFAAQTNMDALRSSIEEGIKAQEVNRRKRVQGSYECERRKKRREEEGSTNGNDDVGDNGSNSPTDEDGGDTSSSTYSSSGASSLVSSTPSSALTISDCSDDPPPSAALVNSGPTGATGIQSLTPPMLRSGDDIGISTNPNVSMSELPTLTSGSQHNSSAHGVQPPATVLHPKERLNQWLDENPSSPHMPEENMTDPLQRRTDDADMYDPPVSGADEIEAELLPSAALLRRQCPEELRSPRYIRTKHDTTMEHLAEYIHVRVMEEVQSNQSDFDADPVPTVPRPQHFYVFSRNDGHHIRKIFLHETMLTAQSAMTRDDHLTIFFDTEPPQLREEKSSVLEDVVYAHFLSLPHL</sequence>
<keyword evidence="3" id="KW-0808">Transferase</keyword>